<feature type="region of interest" description="Disordered" evidence="1">
    <location>
        <begin position="343"/>
        <end position="433"/>
    </location>
</feature>
<gene>
    <name evidence="4" type="ORF">BJ322DRAFT_711648</name>
</gene>
<evidence type="ECO:0000313" key="4">
    <source>
        <dbReference type="EMBL" id="KAF9787259.1"/>
    </source>
</evidence>
<evidence type="ECO:0000256" key="1">
    <source>
        <dbReference type="SAM" id="MobiDB-lite"/>
    </source>
</evidence>
<keyword evidence="2" id="KW-0812">Transmembrane</keyword>
<name>A0A9P6L8Y7_9AGAM</name>
<keyword evidence="3" id="KW-0732">Signal</keyword>
<proteinExistence type="predicted"/>
<reference evidence="4" key="2">
    <citation type="submission" date="2020-11" db="EMBL/GenBank/DDBJ databases">
        <authorList>
            <consortium name="DOE Joint Genome Institute"/>
            <person name="Kuo A."/>
            <person name="Miyauchi S."/>
            <person name="Kiss E."/>
            <person name="Drula E."/>
            <person name="Kohler A."/>
            <person name="Sanchez-Garcia M."/>
            <person name="Andreopoulos B."/>
            <person name="Barry K.W."/>
            <person name="Bonito G."/>
            <person name="Buee M."/>
            <person name="Carver A."/>
            <person name="Chen C."/>
            <person name="Cichocki N."/>
            <person name="Clum A."/>
            <person name="Culley D."/>
            <person name="Crous P.W."/>
            <person name="Fauchery L."/>
            <person name="Girlanda M."/>
            <person name="Hayes R."/>
            <person name="Keri Z."/>
            <person name="Labutti K."/>
            <person name="Lipzen A."/>
            <person name="Lombard V."/>
            <person name="Magnuson J."/>
            <person name="Maillard F."/>
            <person name="Morin E."/>
            <person name="Murat C."/>
            <person name="Nolan M."/>
            <person name="Ohm R."/>
            <person name="Pangilinan J."/>
            <person name="Pereira M."/>
            <person name="Perotto S."/>
            <person name="Peter M."/>
            <person name="Riley R."/>
            <person name="Sitrit Y."/>
            <person name="Stielow B."/>
            <person name="Szollosi G."/>
            <person name="Zifcakova L."/>
            <person name="Stursova M."/>
            <person name="Spatafora J.W."/>
            <person name="Tedersoo L."/>
            <person name="Vaario L.-M."/>
            <person name="Yamada A."/>
            <person name="Yan M."/>
            <person name="Wang P."/>
            <person name="Xu J."/>
            <person name="Bruns T."/>
            <person name="Baldrian P."/>
            <person name="Vilgalys R."/>
            <person name="Henrissat B."/>
            <person name="Grigoriev I.V."/>
            <person name="Hibbett D."/>
            <person name="Nagy L.G."/>
            <person name="Martin F.M."/>
        </authorList>
    </citation>
    <scope>NUCLEOTIDE SEQUENCE</scope>
    <source>
        <strain evidence="4">UH-Tt-Lm1</strain>
    </source>
</reference>
<feature type="chain" id="PRO_5040160332" evidence="3">
    <location>
        <begin position="24"/>
        <end position="433"/>
    </location>
</feature>
<keyword evidence="2" id="KW-1133">Transmembrane helix</keyword>
<evidence type="ECO:0000256" key="2">
    <source>
        <dbReference type="SAM" id="Phobius"/>
    </source>
</evidence>
<dbReference type="Proteomes" id="UP000736335">
    <property type="component" value="Unassembled WGS sequence"/>
</dbReference>
<dbReference type="OrthoDB" id="2591431at2759"/>
<dbReference type="AlphaFoldDB" id="A0A9P6L8Y7"/>
<evidence type="ECO:0000313" key="5">
    <source>
        <dbReference type="Proteomes" id="UP000736335"/>
    </source>
</evidence>
<comment type="caution">
    <text evidence="4">The sequence shown here is derived from an EMBL/GenBank/DDBJ whole genome shotgun (WGS) entry which is preliminary data.</text>
</comment>
<keyword evidence="2" id="KW-0472">Membrane</keyword>
<dbReference type="EMBL" id="WIUZ02000005">
    <property type="protein sequence ID" value="KAF9787259.1"/>
    <property type="molecule type" value="Genomic_DNA"/>
</dbReference>
<feature type="region of interest" description="Disordered" evidence="1">
    <location>
        <begin position="293"/>
        <end position="331"/>
    </location>
</feature>
<sequence>MLPQGFLLASLFLLSCVLPSAYSTFTYEFSTLGSCDDVEVSWTGGQAPFELLMVPVFGTLRTFQIPFSQVFGTLRTIQIPASAVNNGKGVYNASVNFPPKQKMFLVMSDATGLGSGGTSLILEVGQHVSGNTCDPTDPGPDFAFSLSETFTRCETAVFSQYDQAVQPITIVGFIPGGDSFQLNPPNGSTTYDWQVDLEVGTTVVFVVTDSQGRQGGVSHPMFVNNSNDSSCLSPGFPTSTLNFPTATLPAISSAGKKNSGPNVVTLALASLGGVLALAIVAALIFYFQRKRKRDSAHSEGSDPHRGELGPRRLSLDPEEEEEPRPFDHTLDDQVVSFITPFPDTQAATSSNHLRHSPEGSRDALLGPPPSGLSPSNRRPKLPSSPPRQLRYVVHTDVEDAMPKHGEEGVIELPPMYSGRRGPVSPSERPTISQ</sequence>
<feature type="compositionally biased region" description="Basic and acidic residues" evidence="1">
    <location>
        <begin position="295"/>
        <end position="315"/>
    </location>
</feature>
<feature type="compositionally biased region" description="Basic and acidic residues" evidence="1">
    <location>
        <begin position="393"/>
        <end position="407"/>
    </location>
</feature>
<protein>
    <submittedName>
        <fullName evidence="4">Uncharacterized protein</fullName>
    </submittedName>
</protein>
<feature type="transmembrane region" description="Helical" evidence="2">
    <location>
        <begin position="263"/>
        <end position="287"/>
    </location>
</feature>
<dbReference type="CDD" id="cd12087">
    <property type="entry name" value="TM_EGFR-like"/>
    <property type="match status" value="1"/>
</dbReference>
<accession>A0A9P6L8Y7</accession>
<organism evidence="4 5">
    <name type="scientific">Thelephora terrestris</name>
    <dbReference type="NCBI Taxonomy" id="56493"/>
    <lineage>
        <taxon>Eukaryota</taxon>
        <taxon>Fungi</taxon>
        <taxon>Dikarya</taxon>
        <taxon>Basidiomycota</taxon>
        <taxon>Agaricomycotina</taxon>
        <taxon>Agaricomycetes</taxon>
        <taxon>Thelephorales</taxon>
        <taxon>Thelephoraceae</taxon>
        <taxon>Thelephora</taxon>
    </lineage>
</organism>
<keyword evidence="5" id="KW-1185">Reference proteome</keyword>
<evidence type="ECO:0000256" key="3">
    <source>
        <dbReference type="SAM" id="SignalP"/>
    </source>
</evidence>
<feature type="signal peptide" evidence="3">
    <location>
        <begin position="1"/>
        <end position="23"/>
    </location>
</feature>
<reference evidence="4" key="1">
    <citation type="journal article" date="2020" name="Nat. Commun.">
        <title>Large-scale genome sequencing of mycorrhizal fungi provides insights into the early evolution of symbiotic traits.</title>
        <authorList>
            <person name="Miyauchi S."/>
            <person name="Kiss E."/>
            <person name="Kuo A."/>
            <person name="Drula E."/>
            <person name="Kohler A."/>
            <person name="Sanchez-Garcia M."/>
            <person name="Morin E."/>
            <person name="Andreopoulos B."/>
            <person name="Barry K.W."/>
            <person name="Bonito G."/>
            <person name="Buee M."/>
            <person name="Carver A."/>
            <person name="Chen C."/>
            <person name="Cichocki N."/>
            <person name="Clum A."/>
            <person name="Culley D."/>
            <person name="Crous P.W."/>
            <person name="Fauchery L."/>
            <person name="Girlanda M."/>
            <person name="Hayes R.D."/>
            <person name="Keri Z."/>
            <person name="LaButti K."/>
            <person name="Lipzen A."/>
            <person name="Lombard V."/>
            <person name="Magnuson J."/>
            <person name="Maillard F."/>
            <person name="Murat C."/>
            <person name="Nolan M."/>
            <person name="Ohm R.A."/>
            <person name="Pangilinan J."/>
            <person name="Pereira M.F."/>
            <person name="Perotto S."/>
            <person name="Peter M."/>
            <person name="Pfister S."/>
            <person name="Riley R."/>
            <person name="Sitrit Y."/>
            <person name="Stielow J.B."/>
            <person name="Szollosi G."/>
            <person name="Zifcakova L."/>
            <person name="Stursova M."/>
            <person name="Spatafora J.W."/>
            <person name="Tedersoo L."/>
            <person name="Vaario L.M."/>
            <person name="Yamada A."/>
            <person name="Yan M."/>
            <person name="Wang P."/>
            <person name="Xu J."/>
            <person name="Bruns T."/>
            <person name="Baldrian P."/>
            <person name="Vilgalys R."/>
            <person name="Dunand C."/>
            <person name="Henrissat B."/>
            <person name="Grigoriev I.V."/>
            <person name="Hibbett D."/>
            <person name="Nagy L.G."/>
            <person name="Martin F.M."/>
        </authorList>
    </citation>
    <scope>NUCLEOTIDE SEQUENCE</scope>
    <source>
        <strain evidence="4">UH-Tt-Lm1</strain>
    </source>
</reference>